<dbReference type="Proteomes" id="UP000824533">
    <property type="component" value="Linkage Group LG09"/>
</dbReference>
<evidence type="ECO:0000313" key="2">
    <source>
        <dbReference type="Proteomes" id="UP000824533"/>
    </source>
</evidence>
<gene>
    <name evidence="1" type="ORF">K1T71_005378</name>
</gene>
<reference evidence="1 2" key="1">
    <citation type="journal article" date="2021" name="Front. Genet.">
        <title>Chromosome-Level Genome Assembly Reveals Significant Gene Expansion in the Toll and IMD Signaling Pathways of Dendrolimus kikuchii.</title>
        <authorList>
            <person name="Zhou J."/>
            <person name="Wu P."/>
            <person name="Xiong Z."/>
            <person name="Liu N."/>
            <person name="Zhao N."/>
            <person name="Ji M."/>
            <person name="Qiu Y."/>
            <person name="Yang B."/>
        </authorList>
    </citation>
    <scope>NUCLEOTIDE SEQUENCE [LARGE SCALE GENOMIC DNA]</scope>
    <source>
        <strain evidence="1">Ann1</strain>
    </source>
</reference>
<comment type="caution">
    <text evidence="1">The sequence shown here is derived from an EMBL/GenBank/DDBJ whole genome shotgun (WGS) entry which is preliminary data.</text>
</comment>
<evidence type="ECO:0000313" key="1">
    <source>
        <dbReference type="EMBL" id="KAJ0178603.1"/>
    </source>
</evidence>
<protein>
    <submittedName>
        <fullName evidence="1">Uncharacterized protein</fullName>
    </submittedName>
</protein>
<dbReference type="EMBL" id="CM034395">
    <property type="protein sequence ID" value="KAJ0178603.1"/>
    <property type="molecule type" value="Genomic_DNA"/>
</dbReference>
<proteinExistence type="predicted"/>
<sequence>MSEELKLEKDERPSSDFSVKRRKKGMRKNLSNLLNEYSKSSTLHGLRYVSERQLTIYEKAFWLITFLVSVTICVVVIVNLYIKWKSNPVIVTINENIISASKIPFPSITICPQSKCKASVFNYSAARSALASHYFRGSKVSHNHYEVFFRCIWRGRKTSDCGYLFKYVLTREGVCFNMNTIAASKLLNLNRTSLHQFCCLPSFCVRRRPMHSRVRAAILSCYCLSTFNDIAPCAHLRQCYFEGEKSLKYFSTYTAHNCWLECLSNYTFMKCGCVGFYMPHELAELEASGNTSFGCRCLPACNTIDYTAEASVSDFDYKTLWEIEYQGTFDNSSKYSRIVMFFQQPGFIAMRRSKLFGWIDFIANCGGLLGLFLGFSVLSIVEIMYYVTIRLWCSSEQGPKKNKKKPKQIFTIKT</sequence>
<keyword evidence="2" id="KW-1185">Reference proteome</keyword>
<name>A0ACC1D4T8_9NEOP</name>
<organism evidence="1 2">
    <name type="scientific">Dendrolimus kikuchii</name>
    <dbReference type="NCBI Taxonomy" id="765133"/>
    <lineage>
        <taxon>Eukaryota</taxon>
        <taxon>Metazoa</taxon>
        <taxon>Ecdysozoa</taxon>
        <taxon>Arthropoda</taxon>
        <taxon>Hexapoda</taxon>
        <taxon>Insecta</taxon>
        <taxon>Pterygota</taxon>
        <taxon>Neoptera</taxon>
        <taxon>Endopterygota</taxon>
        <taxon>Lepidoptera</taxon>
        <taxon>Glossata</taxon>
        <taxon>Ditrysia</taxon>
        <taxon>Bombycoidea</taxon>
        <taxon>Lasiocampidae</taxon>
        <taxon>Dendrolimus</taxon>
    </lineage>
</organism>
<accession>A0ACC1D4T8</accession>